<organism evidence="2 3">
    <name type="scientific">Falsiroseomonas stagni DSM 19981</name>
    <dbReference type="NCBI Taxonomy" id="1123062"/>
    <lineage>
        <taxon>Bacteria</taxon>
        <taxon>Pseudomonadati</taxon>
        <taxon>Pseudomonadota</taxon>
        <taxon>Alphaproteobacteria</taxon>
        <taxon>Acetobacterales</taxon>
        <taxon>Roseomonadaceae</taxon>
        <taxon>Falsiroseomonas</taxon>
    </lineage>
</organism>
<dbReference type="Pfam" id="PF13328">
    <property type="entry name" value="HD_4"/>
    <property type="match status" value="1"/>
</dbReference>
<dbReference type="InterPro" id="IPR006674">
    <property type="entry name" value="HD_domain"/>
</dbReference>
<reference evidence="2 3" key="1">
    <citation type="submission" date="2016-10" db="EMBL/GenBank/DDBJ databases">
        <authorList>
            <person name="de Groot N.N."/>
        </authorList>
    </citation>
    <scope>NUCLEOTIDE SEQUENCE [LARGE SCALE GENOMIC DNA]</scope>
    <source>
        <strain evidence="2 3">DSM 19981</strain>
    </source>
</reference>
<dbReference type="Proteomes" id="UP000199473">
    <property type="component" value="Unassembled WGS sequence"/>
</dbReference>
<dbReference type="Gene3D" id="1.10.3210.10">
    <property type="entry name" value="Hypothetical protein af1432"/>
    <property type="match status" value="1"/>
</dbReference>
<dbReference type="InterPro" id="IPR052194">
    <property type="entry name" value="MESH1"/>
</dbReference>
<gene>
    <name evidence="2" type="ORF">SAMN02745775_10325</name>
</gene>
<dbReference type="PANTHER" id="PTHR46246">
    <property type="entry name" value="GUANOSINE-3',5'-BIS(DIPHOSPHATE) 3'-PYROPHOSPHOHYDROLASE MESH1"/>
    <property type="match status" value="1"/>
</dbReference>
<dbReference type="CDD" id="cd00077">
    <property type="entry name" value="HDc"/>
    <property type="match status" value="1"/>
</dbReference>
<dbReference type="SMART" id="SM00471">
    <property type="entry name" value="HDc"/>
    <property type="match status" value="1"/>
</dbReference>
<keyword evidence="3" id="KW-1185">Reference proteome</keyword>
<dbReference type="EMBL" id="FOSQ01000003">
    <property type="protein sequence ID" value="SFK49711.1"/>
    <property type="molecule type" value="Genomic_DNA"/>
</dbReference>
<accession>A0A1I4A178</accession>
<evidence type="ECO:0000313" key="2">
    <source>
        <dbReference type="EMBL" id="SFK49711.1"/>
    </source>
</evidence>
<dbReference type="SUPFAM" id="SSF109604">
    <property type="entry name" value="HD-domain/PDEase-like"/>
    <property type="match status" value="1"/>
</dbReference>
<protein>
    <submittedName>
        <fullName evidence="2">Metal dependent phosphohydrolase</fullName>
    </submittedName>
</protein>
<dbReference type="OrthoDB" id="9802385at2"/>
<sequence>MDTIAIPDTARTETPAARVLRAATFAARVHATHKRKGASAEPYVNHVLEVAAILAAHGAPEEAILAGLLHDTVEDSDKDPEPITHERLVMEFGEVVAGVVAEATDDKTLPKEVRKALQVKHASKKTDAAKMLKLADKISNLRAIAASPPAGWDHARRLEYIGWAGRVAAGLRGVNPALDALFDATYRDAVARLAQEA</sequence>
<evidence type="ECO:0000313" key="3">
    <source>
        <dbReference type="Proteomes" id="UP000199473"/>
    </source>
</evidence>
<name>A0A1I4A178_9PROT</name>
<proteinExistence type="predicted"/>
<dbReference type="InterPro" id="IPR003607">
    <property type="entry name" value="HD/PDEase_dom"/>
</dbReference>
<dbReference type="PANTHER" id="PTHR46246:SF1">
    <property type="entry name" value="GUANOSINE-3',5'-BIS(DIPHOSPHATE) 3'-PYROPHOSPHOHYDROLASE MESH1"/>
    <property type="match status" value="1"/>
</dbReference>
<evidence type="ECO:0000259" key="1">
    <source>
        <dbReference type="PROSITE" id="PS51831"/>
    </source>
</evidence>
<feature type="domain" description="HD" evidence="1">
    <location>
        <begin position="43"/>
        <end position="141"/>
    </location>
</feature>
<keyword evidence="2" id="KW-0378">Hydrolase</keyword>
<dbReference type="STRING" id="1123062.SAMN02745775_10325"/>
<dbReference type="GO" id="GO:0008893">
    <property type="term" value="F:guanosine-3',5'-bis(diphosphate) 3'-diphosphatase activity"/>
    <property type="evidence" value="ECO:0007669"/>
    <property type="project" value="TreeGrafter"/>
</dbReference>
<dbReference type="PROSITE" id="PS51831">
    <property type="entry name" value="HD"/>
    <property type="match status" value="1"/>
</dbReference>
<dbReference type="AlphaFoldDB" id="A0A1I4A178"/>
<dbReference type="RefSeq" id="WP_092959098.1">
    <property type="nucleotide sequence ID" value="NZ_FOSQ01000003.1"/>
</dbReference>